<keyword evidence="1" id="KW-0472">Membrane</keyword>
<evidence type="ECO:0000313" key="4">
    <source>
        <dbReference type="Proteomes" id="UP000277671"/>
    </source>
</evidence>
<evidence type="ECO:0000256" key="1">
    <source>
        <dbReference type="SAM" id="Phobius"/>
    </source>
</evidence>
<protein>
    <recommendedName>
        <fullName evidence="2">Outer membrane channel protein CpnT-like N-terminal domain-containing protein</fullName>
    </recommendedName>
</protein>
<keyword evidence="1" id="KW-0812">Transmembrane</keyword>
<dbReference type="Proteomes" id="UP000277671">
    <property type="component" value="Unassembled WGS sequence"/>
</dbReference>
<dbReference type="Pfam" id="PF25547">
    <property type="entry name" value="WXG100_2"/>
    <property type="match status" value="1"/>
</dbReference>
<dbReference type="OrthoDB" id="2677932at2"/>
<proteinExistence type="predicted"/>
<name>A0A495JDN5_9ACTN</name>
<dbReference type="InterPro" id="IPR057746">
    <property type="entry name" value="CpnT-like_N"/>
</dbReference>
<dbReference type="RefSeq" id="WP_121155486.1">
    <property type="nucleotide sequence ID" value="NZ_RBKT01000001.1"/>
</dbReference>
<evidence type="ECO:0000313" key="3">
    <source>
        <dbReference type="EMBL" id="RKR87025.1"/>
    </source>
</evidence>
<organism evidence="3 4">
    <name type="scientific">Micromonospora pisi</name>
    <dbReference type="NCBI Taxonomy" id="589240"/>
    <lineage>
        <taxon>Bacteria</taxon>
        <taxon>Bacillati</taxon>
        <taxon>Actinomycetota</taxon>
        <taxon>Actinomycetes</taxon>
        <taxon>Micromonosporales</taxon>
        <taxon>Micromonosporaceae</taxon>
        <taxon>Micromonospora</taxon>
    </lineage>
</organism>
<reference evidence="3 4" key="1">
    <citation type="submission" date="2018-10" db="EMBL/GenBank/DDBJ databases">
        <title>Sequencing the genomes of 1000 actinobacteria strains.</title>
        <authorList>
            <person name="Klenk H.-P."/>
        </authorList>
    </citation>
    <scope>NUCLEOTIDE SEQUENCE [LARGE SCALE GENOMIC DNA]</scope>
    <source>
        <strain evidence="3 4">DSM 45175</strain>
    </source>
</reference>
<keyword evidence="4" id="KW-1185">Reference proteome</keyword>
<accession>A0A495JDN5</accession>
<dbReference type="EMBL" id="RBKT01000001">
    <property type="protein sequence ID" value="RKR87025.1"/>
    <property type="molecule type" value="Genomic_DNA"/>
</dbReference>
<evidence type="ECO:0000259" key="2">
    <source>
        <dbReference type="Pfam" id="PF25547"/>
    </source>
</evidence>
<gene>
    <name evidence="3" type="ORF">BDK92_1297</name>
</gene>
<comment type="caution">
    <text evidence="3">The sequence shown here is derived from an EMBL/GenBank/DDBJ whole genome shotgun (WGS) entry which is preliminary data.</text>
</comment>
<feature type="transmembrane region" description="Helical" evidence="1">
    <location>
        <begin position="91"/>
        <end position="119"/>
    </location>
</feature>
<sequence>MGLQLPGELADLLNELGYTWPKADETKMFELAQMWFGFADQVAPLPAQAHAAGQSVLAQNNGPATDAFAKLWTANSAAVPVLDNAVTGAQAIGAALIVCAAVVLALKISVIVQLTILLIQIIQAIATAAPTFGASLLEIPVFKKLADIAIDYLVGQALEALLG</sequence>
<dbReference type="AlphaFoldDB" id="A0A495JDN5"/>
<keyword evidence="1" id="KW-1133">Transmembrane helix</keyword>
<feature type="domain" description="Outer membrane channel protein CpnT-like N-terminal" evidence="2">
    <location>
        <begin position="17"/>
        <end position="136"/>
    </location>
</feature>